<dbReference type="EMBL" id="VSRR010007973">
    <property type="protein sequence ID" value="MPC47874.1"/>
    <property type="molecule type" value="Genomic_DNA"/>
</dbReference>
<feature type="compositionally biased region" description="Low complexity" evidence="1">
    <location>
        <begin position="41"/>
        <end position="61"/>
    </location>
</feature>
<protein>
    <submittedName>
        <fullName evidence="2">Uncharacterized protein</fullName>
    </submittedName>
</protein>
<organism evidence="2 3">
    <name type="scientific">Portunus trituberculatus</name>
    <name type="common">Swimming crab</name>
    <name type="synonym">Neptunus trituberculatus</name>
    <dbReference type="NCBI Taxonomy" id="210409"/>
    <lineage>
        <taxon>Eukaryota</taxon>
        <taxon>Metazoa</taxon>
        <taxon>Ecdysozoa</taxon>
        <taxon>Arthropoda</taxon>
        <taxon>Crustacea</taxon>
        <taxon>Multicrustacea</taxon>
        <taxon>Malacostraca</taxon>
        <taxon>Eumalacostraca</taxon>
        <taxon>Eucarida</taxon>
        <taxon>Decapoda</taxon>
        <taxon>Pleocyemata</taxon>
        <taxon>Brachyura</taxon>
        <taxon>Eubrachyura</taxon>
        <taxon>Portunoidea</taxon>
        <taxon>Portunidae</taxon>
        <taxon>Portuninae</taxon>
        <taxon>Portunus</taxon>
    </lineage>
</organism>
<evidence type="ECO:0000256" key="1">
    <source>
        <dbReference type="SAM" id="MobiDB-lite"/>
    </source>
</evidence>
<gene>
    <name evidence="2" type="ORF">E2C01_041633</name>
</gene>
<feature type="compositionally biased region" description="Basic and acidic residues" evidence="1">
    <location>
        <begin position="18"/>
        <end position="37"/>
    </location>
</feature>
<dbReference type="Proteomes" id="UP000324222">
    <property type="component" value="Unassembled WGS sequence"/>
</dbReference>
<keyword evidence="3" id="KW-1185">Reference proteome</keyword>
<comment type="caution">
    <text evidence="2">The sequence shown here is derived from an EMBL/GenBank/DDBJ whole genome shotgun (WGS) entry which is preliminary data.</text>
</comment>
<feature type="region of interest" description="Disordered" evidence="1">
    <location>
        <begin position="1"/>
        <end position="73"/>
    </location>
</feature>
<sequence length="106" mass="11078">MPSKKMAITLPLKKAVTRRAERATKKSEKEPASDSDKQSIASSLAVAAAAPPDAMDVSVPDLPGCSRSSTTVPRTITAGPVIAMVGPRLTPDHTLSRIMPVRPGGF</sequence>
<evidence type="ECO:0000313" key="2">
    <source>
        <dbReference type="EMBL" id="MPC47874.1"/>
    </source>
</evidence>
<evidence type="ECO:0000313" key="3">
    <source>
        <dbReference type="Proteomes" id="UP000324222"/>
    </source>
</evidence>
<accession>A0A5B7FU85</accession>
<dbReference type="AlphaFoldDB" id="A0A5B7FU85"/>
<proteinExistence type="predicted"/>
<name>A0A5B7FU85_PORTR</name>
<reference evidence="2 3" key="1">
    <citation type="submission" date="2019-05" db="EMBL/GenBank/DDBJ databases">
        <title>Another draft genome of Portunus trituberculatus and its Hox gene families provides insights of decapod evolution.</title>
        <authorList>
            <person name="Jeong J.-H."/>
            <person name="Song I."/>
            <person name="Kim S."/>
            <person name="Choi T."/>
            <person name="Kim D."/>
            <person name="Ryu S."/>
            <person name="Kim W."/>
        </authorList>
    </citation>
    <scope>NUCLEOTIDE SEQUENCE [LARGE SCALE GENOMIC DNA]</scope>
    <source>
        <tissue evidence="2">Muscle</tissue>
    </source>
</reference>